<dbReference type="PROSITE" id="PS50157">
    <property type="entry name" value="ZINC_FINGER_C2H2_2"/>
    <property type="match status" value="2"/>
</dbReference>
<dbReference type="GO" id="GO:0005634">
    <property type="term" value="C:nucleus"/>
    <property type="evidence" value="ECO:0007669"/>
    <property type="project" value="UniProtKB-SubCell"/>
</dbReference>
<feature type="compositionally biased region" description="Polar residues" evidence="8">
    <location>
        <begin position="1002"/>
        <end position="1013"/>
    </location>
</feature>
<dbReference type="InterPro" id="IPR019776">
    <property type="entry name" value="Flagellar_basal_body_rod_CS"/>
</dbReference>
<dbReference type="STRING" id="7398.A0A1A9Z5D8"/>
<keyword evidence="4 7" id="KW-0863">Zinc-finger</keyword>
<protein>
    <recommendedName>
        <fullName evidence="9">C2H2-type domain-containing protein</fullName>
    </recommendedName>
</protein>
<evidence type="ECO:0000259" key="9">
    <source>
        <dbReference type="PROSITE" id="PS50157"/>
    </source>
</evidence>
<evidence type="ECO:0000256" key="6">
    <source>
        <dbReference type="ARBA" id="ARBA00023242"/>
    </source>
</evidence>
<dbReference type="InterPro" id="IPR013087">
    <property type="entry name" value="Znf_C2H2_type"/>
</dbReference>
<dbReference type="InterPro" id="IPR036236">
    <property type="entry name" value="Znf_C2H2_sf"/>
</dbReference>
<evidence type="ECO:0000256" key="7">
    <source>
        <dbReference type="PROSITE-ProRule" id="PRU00042"/>
    </source>
</evidence>
<feature type="domain" description="C2H2-type" evidence="9">
    <location>
        <begin position="77"/>
        <end position="104"/>
    </location>
</feature>
<dbReference type="AlphaFoldDB" id="A0A1A9Z5D8"/>
<reference evidence="10" key="2">
    <citation type="submission" date="2020-05" db="UniProtKB">
        <authorList>
            <consortium name="EnsemblMetazoa"/>
        </authorList>
    </citation>
    <scope>IDENTIFICATION</scope>
    <source>
        <strain evidence="10">IAEA</strain>
    </source>
</reference>
<feature type="compositionally biased region" description="Basic and acidic residues" evidence="8">
    <location>
        <begin position="918"/>
        <end position="930"/>
    </location>
</feature>
<feature type="compositionally biased region" description="Polar residues" evidence="8">
    <location>
        <begin position="41"/>
        <end position="51"/>
    </location>
</feature>
<dbReference type="InterPro" id="IPR050331">
    <property type="entry name" value="Zinc_finger"/>
</dbReference>
<evidence type="ECO:0000256" key="2">
    <source>
        <dbReference type="ARBA" id="ARBA00022723"/>
    </source>
</evidence>
<proteinExistence type="predicted"/>
<feature type="region of interest" description="Disordered" evidence="8">
    <location>
        <begin position="1002"/>
        <end position="1027"/>
    </location>
</feature>
<dbReference type="PROSITE" id="PS00588">
    <property type="entry name" value="FLAGELLA_BB_ROD"/>
    <property type="match status" value="1"/>
</dbReference>
<feature type="region of interest" description="Disordered" evidence="8">
    <location>
        <begin position="1"/>
        <end position="74"/>
    </location>
</feature>
<evidence type="ECO:0000256" key="8">
    <source>
        <dbReference type="SAM" id="MobiDB-lite"/>
    </source>
</evidence>
<feature type="region of interest" description="Disordered" evidence="8">
    <location>
        <begin position="901"/>
        <end position="947"/>
    </location>
</feature>
<evidence type="ECO:0000256" key="3">
    <source>
        <dbReference type="ARBA" id="ARBA00022737"/>
    </source>
</evidence>
<feature type="region of interest" description="Disordered" evidence="8">
    <location>
        <begin position="848"/>
        <end position="873"/>
    </location>
</feature>
<dbReference type="SUPFAM" id="SSF57667">
    <property type="entry name" value="beta-beta-alpha zinc fingers"/>
    <property type="match status" value="2"/>
</dbReference>
<dbReference type="Gene3D" id="3.30.160.60">
    <property type="entry name" value="Classic Zinc Finger"/>
    <property type="match status" value="2"/>
</dbReference>
<dbReference type="PANTHER" id="PTHR16515">
    <property type="entry name" value="PR DOMAIN ZINC FINGER PROTEIN"/>
    <property type="match status" value="1"/>
</dbReference>
<evidence type="ECO:0000256" key="5">
    <source>
        <dbReference type="ARBA" id="ARBA00022833"/>
    </source>
</evidence>
<evidence type="ECO:0000256" key="4">
    <source>
        <dbReference type="ARBA" id="ARBA00022771"/>
    </source>
</evidence>
<sequence length="1123" mass="126679">MYATPSTSGNTFAQQQQQQQQQTAPGNTNNNNPSSSTTNSVINAGGNSTNNNRKKSHQIQQQQHHQQSNNGGVQKRYVCTHCPYSTDRRDLYTRHENIHKDEKPFQCYVCLKQFNRADHVKKHFLRMHRDVPYDINKTRRHPPATGHHYRANIIGGGGGGGGGGVSSGGGDTKGNITIITVNNNSNNNNINNSCSSSSNDVKKLITLITNNLQTTGDNVNLEQAFLESQRQPTSSSLSIAETIEAVATATDQPVPQLKQEKTDDDVTLTTAVGGGGGGVGTVTVKPKREKRFTCLYCPWSGADKWGLKRHLNTHTKPFVCLLCDYKAARSERLSTHILKVHNKRACSKCNFLGDTLEEYQAHLKEAHPHFVPSQRQNLSTNLNVLRTISNTLGNSNNNNNNNNNHNNNNHLNQFQNDNFSINNSTNANNSVTIYTTNNTNDNQNGATGGPLQEIIVNPTSMGGWRLSATGALIPPQDLLTSGLPNAAVQKRGSERLFQYLEADGSDTEDYSRLIKMDAISRNTSSVAQDFHKAGGVQELKLPAKQQFLFNNKLPITQWTTKDAAALLHSLSSNANNLSLLYQQQQQLQQPRSKYNAITSNVANPNTPLYVNGMRQRQHSTGEDDENTPSSASSSNSGDDLSPLKLEQIKHYEEAFYNANNSNNGSIEQRKAMSAFLGKNFDLQEITYQAVPTTSNSSSTNHYNDLQRRKCLPDYTEYQDQQQPQKHSLYQHEDQENQEQLIRSSPAYKLNNNKSNGYSNQQNKNKMSSSLQQQQQQQPMRNYINYQQMSSHRLDLHNKENNQNATFLTQLEFQNLNKIGTQFQNYVKDIISKYYAAETPLMFPNMPTPTTTAQQSQSRTLPMEQQTSPKRKRMLSETEEYIEYLKNKEDITLTITPRVSKAASSQYNNSTHKTPISPLKRERDLASDSYKRCSSKSPKSPKKCNSNNHIYHPYNNNSATYNNHNNKCSKKSKTQLATLLPLLADAASQQQYLVAPLDFSKKSTANSETSSNCLSAYDKRSSRKQAQPKKIKVAPEVVMGLLRDKYLNRMVGRKLSCWKCLSKRSSMMVFNYHTKASLALHYYWKHRSEQKNGRNSFSHKYNLYLYQKQKYLKKNHFKKCLRTK</sequence>
<evidence type="ECO:0000313" key="10">
    <source>
        <dbReference type="EnsemblMetazoa" id="GPAI004411-PA"/>
    </source>
</evidence>
<feature type="region of interest" description="Disordered" evidence="8">
    <location>
        <begin position="716"/>
        <end position="778"/>
    </location>
</feature>
<dbReference type="PANTHER" id="PTHR16515:SF66">
    <property type="entry name" value="C2H2-TYPE DOMAIN-CONTAINING PROTEIN"/>
    <property type="match status" value="1"/>
</dbReference>
<dbReference type="Proteomes" id="UP000092445">
    <property type="component" value="Unassembled WGS sequence"/>
</dbReference>
<feature type="domain" description="C2H2-type" evidence="9">
    <location>
        <begin position="105"/>
        <end position="128"/>
    </location>
</feature>
<feature type="compositionally biased region" description="Low complexity" evidence="8">
    <location>
        <begin position="58"/>
        <end position="67"/>
    </location>
</feature>
<dbReference type="SMART" id="SM00355">
    <property type="entry name" value="ZnF_C2H2"/>
    <property type="match status" value="6"/>
</dbReference>
<dbReference type="GO" id="GO:0010468">
    <property type="term" value="P:regulation of gene expression"/>
    <property type="evidence" value="ECO:0007669"/>
    <property type="project" value="TreeGrafter"/>
</dbReference>
<dbReference type="VEuPathDB" id="VectorBase:GPAI004411"/>
<reference evidence="11" key="1">
    <citation type="submission" date="2014-03" db="EMBL/GenBank/DDBJ databases">
        <authorList>
            <person name="Aksoy S."/>
            <person name="Warren W."/>
            <person name="Wilson R.K."/>
        </authorList>
    </citation>
    <scope>NUCLEOTIDE SEQUENCE [LARGE SCALE GENOMIC DNA]</scope>
    <source>
        <strain evidence="11">IAEA</strain>
    </source>
</reference>
<keyword evidence="3" id="KW-0677">Repeat</keyword>
<keyword evidence="2" id="KW-0479">Metal-binding</keyword>
<evidence type="ECO:0000313" key="11">
    <source>
        <dbReference type="Proteomes" id="UP000092445"/>
    </source>
</evidence>
<organism evidence="10 11">
    <name type="scientific">Glossina pallidipes</name>
    <name type="common">Tsetse fly</name>
    <dbReference type="NCBI Taxonomy" id="7398"/>
    <lineage>
        <taxon>Eukaryota</taxon>
        <taxon>Metazoa</taxon>
        <taxon>Ecdysozoa</taxon>
        <taxon>Arthropoda</taxon>
        <taxon>Hexapoda</taxon>
        <taxon>Insecta</taxon>
        <taxon>Pterygota</taxon>
        <taxon>Neoptera</taxon>
        <taxon>Endopterygota</taxon>
        <taxon>Diptera</taxon>
        <taxon>Brachycera</taxon>
        <taxon>Muscomorpha</taxon>
        <taxon>Hippoboscoidea</taxon>
        <taxon>Glossinidae</taxon>
        <taxon>Glossina</taxon>
    </lineage>
</organism>
<dbReference type="EnsemblMetazoa" id="GPAI004411-RA">
    <property type="protein sequence ID" value="GPAI004411-PA"/>
    <property type="gene ID" value="GPAI004411"/>
</dbReference>
<dbReference type="GO" id="GO:0008270">
    <property type="term" value="F:zinc ion binding"/>
    <property type="evidence" value="ECO:0007669"/>
    <property type="project" value="UniProtKB-KW"/>
</dbReference>
<feature type="compositionally biased region" description="Low complexity" evidence="8">
    <location>
        <begin position="758"/>
        <end position="777"/>
    </location>
</feature>
<name>A0A1A9Z5D8_GLOPL</name>
<evidence type="ECO:0000256" key="1">
    <source>
        <dbReference type="ARBA" id="ARBA00004123"/>
    </source>
</evidence>
<feature type="compositionally biased region" description="Low complexity" evidence="8">
    <location>
        <begin position="7"/>
        <end position="40"/>
    </location>
</feature>
<comment type="subcellular location">
    <subcellularLocation>
        <location evidence="1">Nucleus</location>
    </subcellularLocation>
</comment>
<feature type="compositionally biased region" description="Low complexity" evidence="8">
    <location>
        <begin position="934"/>
        <end position="947"/>
    </location>
</feature>
<feature type="region of interest" description="Disordered" evidence="8">
    <location>
        <begin position="600"/>
        <end position="641"/>
    </location>
</feature>
<feature type="compositionally biased region" description="Polar residues" evidence="8">
    <location>
        <begin position="901"/>
        <end position="913"/>
    </location>
</feature>
<feature type="compositionally biased region" description="Polar residues" evidence="8">
    <location>
        <begin position="852"/>
        <end position="867"/>
    </location>
</feature>
<keyword evidence="6" id="KW-0539">Nucleus</keyword>
<feature type="compositionally biased region" description="Polar residues" evidence="8">
    <location>
        <begin position="717"/>
        <end position="727"/>
    </location>
</feature>
<keyword evidence="11" id="KW-1185">Reference proteome</keyword>
<accession>A0A1A9Z5D8</accession>
<keyword evidence="5" id="KW-0862">Zinc</keyword>
<dbReference type="PROSITE" id="PS00028">
    <property type="entry name" value="ZINC_FINGER_C2H2_1"/>
    <property type="match status" value="1"/>
</dbReference>